<sequence>MESIIWLSESSSQMSGRVGTDVARRLNPRLQAKKEEEGFEFYKIIHQPSNTPQQCLRLPPKFVQKFSKDLSDFALLSVPDGKRWQLKLWITGGEIFLRNGWQEFLEYYSISAGHFLLFRYSGKSNFRVIIFGMNCSEMHYPPNIDDLEEANSCEESEEEGLIISDTDVHNSSKKQEKVLNIPFAKGPSFTRTSAAKRSSFKEHKDNGAIGLPGGLKLKHPYFKVLMQPSYVTNYTPIPPSFVKRYLKDNSRNLTLEASNGRTWVVQFIVYNNHRAHLSKGWPKFAKQNKIKEGDVCVFEMIKDAFLKVHIFPKAKDKLPTILNMKDGHQSPEKQEDRVDESRALKAARALKLKYPSFTIFPFKFLKKHLTEKLDHVTLQVSDECTWPVGCLFYRGWGRMSKGWPIFQRENDIKEGDVCVFEMIEKEDVVFKVYIFHC</sequence>
<evidence type="ECO:0000256" key="5">
    <source>
        <dbReference type="ARBA" id="ARBA00023242"/>
    </source>
</evidence>
<dbReference type="GO" id="GO:0005634">
    <property type="term" value="C:nucleus"/>
    <property type="evidence" value="ECO:0007669"/>
    <property type="project" value="UniProtKB-SubCell"/>
</dbReference>
<keyword evidence="4" id="KW-0804">Transcription</keyword>
<feature type="domain" description="TF-B3" evidence="6">
    <location>
        <begin position="343"/>
        <end position="437"/>
    </location>
</feature>
<dbReference type="PANTHER" id="PTHR31391:SF106">
    <property type="entry name" value="B3 DOMAIN-CONTAINING PROTEIN OS01G0723500"/>
    <property type="match status" value="1"/>
</dbReference>
<comment type="subcellular location">
    <subcellularLocation>
        <location evidence="1">Nucleus</location>
    </subcellularLocation>
</comment>
<dbReference type="EMBL" id="JADFTS010000006">
    <property type="protein sequence ID" value="KAF9603199.1"/>
    <property type="molecule type" value="Genomic_DNA"/>
</dbReference>
<evidence type="ECO:0000256" key="1">
    <source>
        <dbReference type="ARBA" id="ARBA00004123"/>
    </source>
</evidence>
<dbReference type="CDD" id="cd10017">
    <property type="entry name" value="B3_DNA"/>
    <property type="match status" value="3"/>
</dbReference>
<evidence type="ECO:0000256" key="2">
    <source>
        <dbReference type="ARBA" id="ARBA00023015"/>
    </source>
</evidence>
<dbReference type="Gene3D" id="2.40.330.10">
    <property type="entry name" value="DNA-binding pseudobarrel domain"/>
    <property type="match status" value="3"/>
</dbReference>
<dbReference type="SMART" id="SM01019">
    <property type="entry name" value="B3"/>
    <property type="match status" value="3"/>
</dbReference>
<proteinExistence type="predicted"/>
<keyword evidence="5" id="KW-0539">Nucleus</keyword>
<feature type="domain" description="TF-B3" evidence="6">
    <location>
        <begin position="237"/>
        <end position="314"/>
    </location>
</feature>
<keyword evidence="8" id="KW-1185">Reference proteome</keyword>
<comment type="caution">
    <text evidence="7">The sequence shown here is derived from an EMBL/GenBank/DDBJ whole genome shotgun (WGS) entry which is preliminary data.</text>
</comment>
<dbReference type="InterPro" id="IPR003340">
    <property type="entry name" value="B3_DNA-bd"/>
</dbReference>
<evidence type="ECO:0000313" key="8">
    <source>
        <dbReference type="Proteomes" id="UP000631114"/>
    </source>
</evidence>
<evidence type="ECO:0000256" key="3">
    <source>
        <dbReference type="ARBA" id="ARBA00023125"/>
    </source>
</evidence>
<protein>
    <recommendedName>
        <fullName evidence="6">TF-B3 domain-containing protein</fullName>
    </recommendedName>
</protein>
<name>A0A835HRD8_9MAGN</name>
<dbReference type="PROSITE" id="PS50863">
    <property type="entry name" value="B3"/>
    <property type="match status" value="3"/>
</dbReference>
<dbReference type="GO" id="GO:0003677">
    <property type="term" value="F:DNA binding"/>
    <property type="evidence" value="ECO:0007669"/>
    <property type="project" value="UniProtKB-KW"/>
</dbReference>
<evidence type="ECO:0000256" key="4">
    <source>
        <dbReference type="ARBA" id="ARBA00023163"/>
    </source>
</evidence>
<organism evidence="7 8">
    <name type="scientific">Coptis chinensis</name>
    <dbReference type="NCBI Taxonomy" id="261450"/>
    <lineage>
        <taxon>Eukaryota</taxon>
        <taxon>Viridiplantae</taxon>
        <taxon>Streptophyta</taxon>
        <taxon>Embryophyta</taxon>
        <taxon>Tracheophyta</taxon>
        <taxon>Spermatophyta</taxon>
        <taxon>Magnoliopsida</taxon>
        <taxon>Ranunculales</taxon>
        <taxon>Ranunculaceae</taxon>
        <taxon>Coptidoideae</taxon>
        <taxon>Coptis</taxon>
    </lineage>
</organism>
<reference evidence="7 8" key="1">
    <citation type="submission" date="2020-10" db="EMBL/GenBank/DDBJ databases">
        <title>The Coptis chinensis genome and diversification of protoberbering-type alkaloids.</title>
        <authorList>
            <person name="Wang B."/>
            <person name="Shu S."/>
            <person name="Song C."/>
            <person name="Liu Y."/>
        </authorList>
    </citation>
    <scope>NUCLEOTIDE SEQUENCE [LARGE SCALE GENOMIC DNA]</scope>
    <source>
        <strain evidence="7">HL-2020</strain>
        <tissue evidence="7">Leaf</tissue>
    </source>
</reference>
<dbReference type="OrthoDB" id="623918at2759"/>
<dbReference type="Proteomes" id="UP000631114">
    <property type="component" value="Unassembled WGS sequence"/>
</dbReference>
<dbReference type="SUPFAM" id="SSF101936">
    <property type="entry name" value="DNA-binding pseudobarrel domain"/>
    <property type="match status" value="3"/>
</dbReference>
<keyword evidence="3" id="KW-0238">DNA-binding</keyword>
<accession>A0A835HRD8</accession>
<dbReference type="Pfam" id="PF02362">
    <property type="entry name" value="B3"/>
    <property type="match status" value="3"/>
</dbReference>
<feature type="domain" description="TF-B3" evidence="6">
    <location>
        <begin position="41"/>
        <end position="134"/>
    </location>
</feature>
<evidence type="ECO:0000259" key="6">
    <source>
        <dbReference type="PROSITE" id="PS50863"/>
    </source>
</evidence>
<evidence type="ECO:0000313" key="7">
    <source>
        <dbReference type="EMBL" id="KAF9603199.1"/>
    </source>
</evidence>
<dbReference type="AlphaFoldDB" id="A0A835HRD8"/>
<gene>
    <name evidence="7" type="ORF">IFM89_034532</name>
</gene>
<dbReference type="InterPro" id="IPR044837">
    <property type="entry name" value="REM16-like"/>
</dbReference>
<dbReference type="PANTHER" id="PTHR31391">
    <property type="entry name" value="B3 DOMAIN-CONTAINING PROTEIN OS11G0197600-RELATED"/>
    <property type="match status" value="1"/>
</dbReference>
<keyword evidence="2" id="KW-0805">Transcription regulation</keyword>
<dbReference type="InterPro" id="IPR015300">
    <property type="entry name" value="DNA-bd_pseudobarrel_sf"/>
</dbReference>